<dbReference type="Pfam" id="PF12261">
    <property type="entry name" value="T_hemolysin"/>
    <property type="match status" value="1"/>
</dbReference>
<evidence type="ECO:0000313" key="2">
    <source>
        <dbReference type="EMBL" id="MBA4502994.1"/>
    </source>
</evidence>
<name>A0A7W2ACY2_9GAMM</name>
<dbReference type="Proteomes" id="UP000538931">
    <property type="component" value="Unassembled WGS sequence"/>
</dbReference>
<comment type="caution">
    <text evidence="2">The sequence shown here is derived from an EMBL/GenBank/DDBJ whole genome shotgun (WGS) entry which is preliminary data.</text>
</comment>
<feature type="region of interest" description="Disordered" evidence="1">
    <location>
        <begin position="193"/>
        <end position="220"/>
    </location>
</feature>
<evidence type="ECO:0000256" key="1">
    <source>
        <dbReference type="SAM" id="MobiDB-lite"/>
    </source>
</evidence>
<sequence>MSINPPMVSCPSQLSLHEQASETRAEVEHFIHDRFVTEHNAEVRDFLPTLVSCRGTQGELMAAAGFQLASEGVLFLEAYLDAPIEACLASLGTTGCSRDRIVEVGNLATQRPGQARQLIITLAAWFHRRQLEWAVLTLTPVLINSFRRLGLEVHLLAEAVQSRLLHSLSDWGHYYAQHPRVVAVSIPASARHLRKAAQAHRHRPRGGISKGHNNGDRPHV</sequence>
<proteinExistence type="predicted"/>
<dbReference type="RefSeq" id="WP_181740349.1">
    <property type="nucleotide sequence ID" value="NZ_JACEMT010000052.1"/>
</dbReference>
<evidence type="ECO:0000313" key="3">
    <source>
        <dbReference type="Proteomes" id="UP000538931"/>
    </source>
</evidence>
<dbReference type="InterPro" id="IPR022050">
    <property type="entry name" value="T_hemolysin"/>
</dbReference>
<organism evidence="2 3">
    <name type="scientific">Marinobacterium marinum</name>
    <dbReference type="NCBI Taxonomy" id="2756129"/>
    <lineage>
        <taxon>Bacteria</taxon>
        <taxon>Pseudomonadati</taxon>
        <taxon>Pseudomonadota</taxon>
        <taxon>Gammaproteobacteria</taxon>
        <taxon>Oceanospirillales</taxon>
        <taxon>Oceanospirillaceae</taxon>
        <taxon>Marinobacterium</taxon>
    </lineage>
</organism>
<dbReference type="EMBL" id="JACEMT010000052">
    <property type="protein sequence ID" value="MBA4502994.1"/>
    <property type="molecule type" value="Genomic_DNA"/>
</dbReference>
<accession>A0A7W2ACY2</accession>
<dbReference type="AlphaFoldDB" id="A0A7W2ACY2"/>
<reference evidence="2 3" key="1">
    <citation type="submission" date="2020-07" db="EMBL/GenBank/DDBJ databases">
        <title>Bacterium isolated from marien macroalgae.</title>
        <authorList>
            <person name="Zhu K."/>
            <person name="Lu D."/>
            <person name="Du Z."/>
        </authorList>
    </citation>
    <scope>NUCLEOTIDE SEQUENCE [LARGE SCALE GENOMIC DNA]</scope>
    <source>
        <strain evidence="2 3">3-1745</strain>
    </source>
</reference>
<feature type="compositionally biased region" description="Basic residues" evidence="1">
    <location>
        <begin position="193"/>
        <end position="205"/>
    </location>
</feature>
<keyword evidence="3" id="KW-1185">Reference proteome</keyword>
<gene>
    <name evidence="2" type="ORF">H1S06_11555</name>
</gene>
<protein>
    <submittedName>
        <fullName evidence="2">Thermostable hemolysin</fullName>
    </submittedName>
</protein>